<sequence>MIFHNLNIPGYYFQLEHCFVQDDPCYLVAVAVAVARPKVNPFGDAKPREEVLQERGKDWKKIDFELEHRSVERPETEEERNLKEEIYALKKLAEETVTDEAHGNGLALREHTTEEKRPTLKEEITLKEKKLELLIRELDDKVRFGKKGGDSRPGSASGRSFEHSGRPMSQSGLSEGGRRYDSFERPRSRGGEDRVAVVRTRPSEEKRGMYMERSFSNRSRLSSEERW</sequence>
<dbReference type="AlphaFoldDB" id="A0A0C9RUV3"/>
<reference evidence="2" key="1">
    <citation type="submission" date="2015-02" db="EMBL/GenBank/DDBJ databases">
        <title>A transcriptome of Wollemia nobilis - a relic of Gondwana.</title>
        <authorList>
            <person name="Chia J.Y."/>
            <person name="Leong Y.S."/>
            <person name="Abdul Karim S."/>
            <person name="Wan Azmi N."/>
            <person name="Hercus R."/>
            <person name="Croft L."/>
        </authorList>
    </citation>
    <scope>NUCLEOTIDE SEQUENCE</scope>
    <source>
        <strain evidence="2">MaeBrown</strain>
        <tissue evidence="2">Leaf</tissue>
    </source>
</reference>
<dbReference type="InterPro" id="IPR010433">
    <property type="entry name" value="EIF-4B_pln"/>
</dbReference>
<dbReference type="PANTHER" id="PTHR32091">
    <property type="entry name" value="EUKARYOTIC TRANSLATION INITIATION FACTOR 4B"/>
    <property type="match status" value="1"/>
</dbReference>
<accession>A0A0C9RUV3</accession>
<dbReference type="GO" id="GO:0003743">
    <property type="term" value="F:translation initiation factor activity"/>
    <property type="evidence" value="ECO:0007669"/>
    <property type="project" value="InterPro"/>
</dbReference>
<dbReference type="GO" id="GO:0003729">
    <property type="term" value="F:mRNA binding"/>
    <property type="evidence" value="ECO:0007669"/>
    <property type="project" value="TreeGrafter"/>
</dbReference>
<name>A0A0C9RUV3_9CONI</name>
<dbReference type="PANTHER" id="PTHR32091:SF20">
    <property type="entry name" value="EUKARYOTIC TRANSLATION INITIATION FACTOR 4B1"/>
    <property type="match status" value="1"/>
</dbReference>
<dbReference type="Pfam" id="PF06273">
    <property type="entry name" value="eIF-4B"/>
    <property type="match status" value="1"/>
</dbReference>
<evidence type="ECO:0000256" key="1">
    <source>
        <dbReference type="SAM" id="MobiDB-lite"/>
    </source>
</evidence>
<organism evidence="2">
    <name type="scientific">Wollemia nobilis</name>
    <dbReference type="NCBI Taxonomy" id="56998"/>
    <lineage>
        <taxon>Eukaryota</taxon>
        <taxon>Viridiplantae</taxon>
        <taxon>Streptophyta</taxon>
        <taxon>Embryophyta</taxon>
        <taxon>Tracheophyta</taxon>
        <taxon>Spermatophyta</taxon>
        <taxon>Pinopsida</taxon>
        <taxon>Pinidae</taxon>
        <taxon>Conifers II</taxon>
        <taxon>Araucariales</taxon>
        <taxon>Araucariaceae</taxon>
        <taxon>Wollemia</taxon>
    </lineage>
</organism>
<evidence type="ECO:0000313" key="2">
    <source>
        <dbReference type="EMBL" id="JAG87564.1"/>
    </source>
</evidence>
<dbReference type="EMBL" id="GCHU01012053">
    <property type="protein sequence ID" value="JAG87564.1"/>
    <property type="molecule type" value="Transcribed_RNA"/>
</dbReference>
<feature type="compositionally biased region" description="Basic and acidic residues" evidence="1">
    <location>
        <begin position="176"/>
        <end position="210"/>
    </location>
</feature>
<protein>
    <submittedName>
        <fullName evidence="2">TSA: Wollemia nobilis Ref_Wollemi_Transcript_12123_1500 transcribed RNA sequence</fullName>
    </submittedName>
</protein>
<proteinExistence type="predicted"/>
<feature type="region of interest" description="Disordered" evidence="1">
    <location>
        <begin position="143"/>
        <end position="227"/>
    </location>
</feature>